<comment type="caution">
    <text evidence="1">The sequence shown here is derived from an EMBL/GenBank/DDBJ whole genome shotgun (WGS) entry which is preliminary data.</text>
</comment>
<protein>
    <submittedName>
        <fullName evidence="1">DUF1642 domain-containing protein</fullName>
    </submittedName>
</protein>
<organism evidence="1 2">
    <name type="scientific">Streptococcus parasanguinis</name>
    <dbReference type="NCBI Taxonomy" id="1318"/>
    <lineage>
        <taxon>Bacteria</taxon>
        <taxon>Bacillati</taxon>
        <taxon>Bacillota</taxon>
        <taxon>Bacilli</taxon>
        <taxon>Lactobacillales</taxon>
        <taxon>Streptococcaceae</taxon>
        <taxon>Streptococcus</taxon>
    </lineage>
</organism>
<reference evidence="1 2" key="1">
    <citation type="journal article" date="2019" name="Nat. Med.">
        <title>A library of human gut bacterial isolates paired with longitudinal multiomics data enables mechanistic microbiome research.</title>
        <authorList>
            <person name="Poyet M."/>
            <person name="Groussin M."/>
            <person name="Gibbons S.M."/>
            <person name="Avila-Pacheco J."/>
            <person name="Jiang X."/>
            <person name="Kearney S.M."/>
            <person name="Perrotta A.R."/>
            <person name="Berdy B."/>
            <person name="Zhao S."/>
            <person name="Lieberman T.D."/>
            <person name="Swanson P.K."/>
            <person name="Smith M."/>
            <person name="Roesemann S."/>
            <person name="Alexander J.E."/>
            <person name="Rich S.A."/>
            <person name="Livny J."/>
            <person name="Vlamakis H."/>
            <person name="Clish C."/>
            <person name="Bullock K."/>
            <person name="Deik A."/>
            <person name="Scott J."/>
            <person name="Pierce K.A."/>
            <person name="Xavier R.J."/>
            <person name="Alm E.J."/>
        </authorList>
    </citation>
    <scope>NUCLEOTIDE SEQUENCE [LARGE SCALE GENOMIC DNA]</scope>
    <source>
        <strain evidence="1 2">BIOML-A1</strain>
    </source>
</reference>
<accession>A0A7X3BPA2</accession>
<dbReference type="InterPro" id="IPR012865">
    <property type="entry name" value="DUF1642"/>
</dbReference>
<evidence type="ECO:0000313" key="2">
    <source>
        <dbReference type="Proteomes" id="UP000441330"/>
    </source>
</evidence>
<sequence length="123" mass="14852">MKRERVTVPQYVADFITEHKKLGHTLSYSIDACMSDRVAEWYWDNSELFARAWLDGYEVEQEKRYEVKLKNTDDYLVKTNNNDYRFYNNIYTTRRKHTREEIEKAGFGWVFDCSGIEVEEVEE</sequence>
<name>A0A7X3BPA2_STRPA</name>
<proteinExistence type="predicted"/>
<dbReference type="AlphaFoldDB" id="A0A7X3BPA2"/>
<gene>
    <name evidence="1" type="ORF">GMC94_03025</name>
</gene>
<dbReference type="Proteomes" id="UP000441330">
    <property type="component" value="Unassembled WGS sequence"/>
</dbReference>
<dbReference type="EMBL" id="WMZJ01000002">
    <property type="protein sequence ID" value="MTS53868.1"/>
    <property type="molecule type" value="Genomic_DNA"/>
</dbReference>
<evidence type="ECO:0000313" key="1">
    <source>
        <dbReference type="EMBL" id="MTS53868.1"/>
    </source>
</evidence>
<dbReference type="Pfam" id="PF07852">
    <property type="entry name" value="DUF1642"/>
    <property type="match status" value="1"/>
</dbReference>